<gene>
    <name evidence="1" type="ORF">V1525DRAFT_335175</name>
</gene>
<evidence type="ECO:0000313" key="1">
    <source>
        <dbReference type="EMBL" id="KAK9241423.1"/>
    </source>
</evidence>
<proteinExistence type="predicted"/>
<reference evidence="2" key="1">
    <citation type="journal article" date="2024" name="Front. Bioeng. Biotechnol.">
        <title>Genome-scale model development and genomic sequencing of the oleaginous clade Lipomyces.</title>
        <authorList>
            <person name="Czajka J.J."/>
            <person name="Han Y."/>
            <person name="Kim J."/>
            <person name="Mondo S.J."/>
            <person name="Hofstad B.A."/>
            <person name="Robles A."/>
            <person name="Haridas S."/>
            <person name="Riley R."/>
            <person name="LaButti K."/>
            <person name="Pangilinan J."/>
            <person name="Andreopoulos W."/>
            <person name="Lipzen A."/>
            <person name="Yan J."/>
            <person name="Wang M."/>
            <person name="Ng V."/>
            <person name="Grigoriev I.V."/>
            <person name="Spatafora J.W."/>
            <person name="Magnuson J.K."/>
            <person name="Baker S.E."/>
            <person name="Pomraning K.R."/>
        </authorList>
    </citation>
    <scope>NUCLEOTIDE SEQUENCE [LARGE SCALE GENOMIC DNA]</scope>
    <source>
        <strain evidence="2">CBS 7786</strain>
    </source>
</reference>
<comment type="caution">
    <text evidence="1">The sequence shown here is derived from an EMBL/GenBank/DDBJ whole genome shotgun (WGS) entry which is preliminary data.</text>
</comment>
<dbReference type="EMBL" id="MU971335">
    <property type="protein sequence ID" value="KAK9241423.1"/>
    <property type="molecule type" value="Genomic_DNA"/>
</dbReference>
<dbReference type="Proteomes" id="UP001433508">
    <property type="component" value="Unassembled WGS sequence"/>
</dbReference>
<name>A0ACC3TBW5_LIPKO</name>
<protein>
    <submittedName>
        <fullName evidence="1">Uncharacterized protein</fullName>
    </submittedName>
</protein>
<evidence type="ECO:0000313" key="2">
    <source>
        <dbReference type="Proteomes" id="UP001433508"/>
    </source>
</evidence>
<organism evidence="1 2">
    <name type="scientific">Lipomyces kononenkoae</name>
    <name type="common">Yeast</name>
    <dbReference type="NCBI Taxonomy" id="34357"/>
    <lineage>
        <taxon>Eukaryota</taxon>
        <taxon>Fungi</taxon>
        <taxon>Dikarya</taxon>
        <taxon>Ascomycota</taxon>
        <taxon>Saccharomycotina</taxon>
        <taxon>Lipomycetes</taxon>
        <taxon>Lipomycetales</taxon>
        <taxon>Lipomycetaceae</taxon>
        <taxon>Lipomyces</taxon>
    </lineage>
</organism>
<accession>A0ACC3TBW5</accession>
<sequence>MASHPVAVADPDRSKVLLQALSSVSSRVAAASAAVVALDDQSKSNPRPPRLVAVSKVKPASDIQILYEHAGHRHFGENYVQELVDKAGQLPQDIQWHFIGSLQSNKCATLAAIPNLFAVETVDAVKKARKLNDARNEDWQKLNVFIQVNTSGEHSKSGLAPGQDTVDVARYIVNECGRLNLLGLMTIGSIARSNAAADGEQNEDFTTLVKTKYLVESELGMNGLELSMGMSQDFEDAIKQGSTNVRVGSEIFGARPPRKTAD</sequence>
<keyword evidence="2" id="KW-1185">Reference proteome</keyword>